<dbReference type="InterPro" id="IPR013428">
    <property type="entry name" value="Membrane-bound_put_N"/>
</dbReference>
<dbReference type="PANTHER" id="PTHR33546">
    <property type="entry name" value="LARGE, MULTIFUNCTIONAL SECRETED PROTEIN-RELATED"/>
    <property type="match status" value="1"/>
</dbReference>
<keyword evidence="8" id="KW-1185">Reference proteome</keyword>
<feature type="signal peptide" evidence="5">
    <location>
        <begin position="1"/>
        <end position="29"/>
    </location>
</feature>
<dbReference type="NCBIfam" id="TIGR02604">
    <property type="entry name" value="Piru_Ver_Nterm"/>
    <property type="match status" value="1"/>
</dbReference>
<evidence type="ECO:0000256" key="5">
    <source>
        <dbReference type="SAM" id="SignalP"/>
    </source>
</evidence>
<dbReference type="Pfam" id="PF23500">
    <property type="entry name" value="DUF7133"/>
    <property type="match status" value="1"/>
</dbReference>
<dbReference type="GO" id="GO:0009055">
    <property type="term" value="F:electron transfer activity"/>
    <property type="evidence" value="ECO:0007669"/>
    <property type="project" value="InterPro"/>
</dbReference>
<evidence type="ECO:0000256" key="1">
    <source>
        <dbReference type="ARBA" id="ARBA00022617"/>
    </source>
</evidence>
<dbReference type="RefSeq" id="WP_197439983.1">
    <property type="nucleotide sequence ID" value="NZ_CP036316.1"/>
</dbReference>
<keyword evidence="3 4" id="KW-0408">Iron</keyword>
<keyword evidence="2 4" id="KW-0479">Metal-binding</keyword>
<evidence type="ECO:0000256" key="4">
    <source>
        <dbReference type="PROSITE-ProRule" id="PRU00433"/>
    </source>
</evidence>
<dbReference type="InterPro" id="IPR016024">
    <property type="entry name" value="ARM-type_fold"/>
</dbReference>
<dbReference type="NCBIfam" id="TIGR02603">
    <property type="entry name" value="CxxCH_TIGR02603"/>
    <property type="match status" value="1"/>
</dbReference>
<gene>
    <name evidence="7" type="ORF">V22_13680</name>
</gene>
<dbReference type="SUPFAM" id="SSF46626">
    <property type="entry name" value="Cytochrome c"/>
    <property type="match status" value="1"/>
</dbReference>
<dbReference type="Gene3D" id="1.10.760.10">
    <property type="entry name" value="Cytochrome c-like domain"/>
    <property type="match status" value="1"/>
</dbReference>
<evidence type="ECO:0000256" key="3">
    <source>
        <dbReference type="ARBA" id="ARBA00023004"/>
    </source>
</evidence>
<dbReference type="Gene3D" id="2.120.10.30">
    <property type="entry name" value="TolB, C-terminal domain"/>
    <property type="match status" value="1"/>
</dbReference>
<reference evidence="7 8" key="1">
    <citation type="submission" date="2019-02" db="EMBL/GenBank/DDBJ databases">
        <title>Deep-cultivation of Planctomycetes and their phenomic and genomic characterization uncovers novel biology.</title>
        <authorList>
            <person name="Wiegand S."/>
            <person name="Jogler M."/>
            <person name="Boedeker C."/>
            <person name="Pinto D."/>
            <person name="Vollmers J."/>
            <person name="Rivas-Marin E."/>
            <person name="Kohn T."/>
            <person name="Peeters S.H."/>
            <person name="Heuer A."/>
            <person name="Rast P."/>
            <person name="Oberbeckmann S."/>
            <person name="Bunk B."/>
            <person name="Jeske O."/>
            <person name="Meyerdierks A."/>
            <person name="Storesund J.E."/>
            <person name="Kallscheuer N."/>
            <person name="Luecker S."/>
            <person name="Lage O.M."/>
            <person name="Pohl T."/>
            <person name="Merkel B.J."/>
            <person name="Hornburger P."/>
            <person name="Mueller R.-W."/>
            <person name="Bruemmer F."/>
            <person name="Labrenz M."/>
            <person name="Spormann A.M."/>
            <person name="Op den Camp H."/>
            <person name="Overmann J."/>
            <person name="Amann R."/>
            <person name="Jetten M.S.M."/>
            <person name="Mascher T."/>
            <person name="Medema M.H."/>
            <person name="Devos D.P."/>
            <person name="Kaster A.-K."/>
            <person name="Ovreas L."/>
            <person name="Rohde M."/>
            <person name="Galperin M.Y."/>
            <person name="Jogler C."/>
        </authorList>
    </citation>
    <scope>NUCLEOTIDE SEQUENCE [LARGE SCALE GENOMIC DNA]</scope>
    <source>
        <strain evidence="7 8">V22</strain>
    </source>
</reference>
<dbReference type="GO" id="GO:0020037">
    <property type="term" value="F:heme binding"/>
    <property type="evidence" value="ECO:0007669"/>
    <property type="project" value="InterPro"/>
</dbReference>
<dbReference type="InterPro" id="IPR009056">
    <property type="entry name" value="Cyt_c-like_dom"/>
</dbReference>
<dbReference type="Gene3D" id="1.25.10.10">
    <property type="entry name" value="Leucine-rich Repeat Variant"/>
    <property type="match status" value="1"/>
</dbReference>
<evidence type="ECO:0000256" key="2">
    <source>
        <dbReference type="ARBA" id="ARBA00022723"/>
    </source>
</evidence>
<dbReference type="Pfam" id="PF13646">
    <property type="entry name" value="HEAT_2"/>
    <property type="match status" value="1"/>
</dbReference>
<dbReference type="SUPFAM" id="SSF63829">
    <property type="entry name" value="Calcium-dependent phosphotriesterase"/>
    <property type="match status" value="1"/>
</dbReference>
<protein>
    <submittedName>
        <fullName evidence="7">NHL repeat protein</fullName>
    </submittedName>
</protein>
<dbReference type="SUPFAM" id="SSF48371">
    <property type="entry name" value="ARM repeat"/>
    <property type="match status" value="1"/>
</dbReference>
<feature type="domain" description="Cytochrome c" evidence="6">
    <location>
        <begin position="755"/>
        <end position="889"/>
    </location>
</feature>
<dbReference type="InterPro" id="IPR036909">
    <property type="entry name" value="Cyt_c-like_dom_sf"/>
</dbReference>
<dbReference type="Proteomes" id="UP000319976">
    <property type="component" value="Chromosome"/>
</dbReference>
<evidence type="ECO:0000313" key="8">
    <source>
        <dbReference type="Proteomes" id="UP000319976"/>
    </source>
</evidence>
<dbReference type="InterPro" id="IPR011989">
    <property type="entry name" value="ARM-like"/>
</dbReference>
<name>A0A517T6Z7_9PLAN</name>
<dbReference type="AlphaFoldDB" id="A0A517T6Z7"/>
<dbReference type="GO" id="GO:0046872">
    <property type="term" value="F:metal ion binding"/>
    <property type="evidence" value="ECO:0007669"/>
    <property type="project" value="UniProtKB-KW"/>
</dbReference>
<organism evidence="7 8">
    <name type="scientific">Calycomorphotria hydatis</name>
    <dbReference type="NCBI Taxonomy" id="2528027"/>
    <lineage>
        <taxon>Bacteria</taxon>
        <taxon>Pseudomonadati</taxon>
        <taxon>Planctomycetota</taxon>
        <taxon>Planctomycetia</taxon>
        <taxon>Planctomycetales</taxon>
        <taxon>Planctomycetaceae</taxon>
        <taxon>Calycomorphotria</taxon>
    </lineage>
</organism>
<dbReference type="EMBL" id="CP036316">
    <property type="protein sequence ID" value="QDT64137.1"/>
    <property type="molecule type" value="Genomic_DNA"/>
</dbReference>
<evidence type="ECO:0000313" key="7">
    <source>
        <dbReference type="EMBL" id="QDT64137.1"/>
    </source>
</evidence>
<dbReference type="PROSITE" id="PS51007">
    <property type="entry name" value="CYTC"/>
    <property type="match status" value="1"/>
</dbReference>
<keyword evidence="5" id="KW-0732">Signal</keyword>
<dbReference type="KEGG" id="chya:V22_13680"/>
<dbReference type="PANTHER" id="PTHR33546:SF1">
    <property type="entry name" value="LARGE, MULTIFUNCTIONAL SECRETED PROTEIN"/>
    <property type="match status" value="1"/>
</dbReference>
<evidence type="ECO:0000259" key="6">
    <source>
        <dbReference type="PROSITE" id="PS51007"/>
    </source>
</evidence>
<accession>A0A517T6Z7</accession>
<dbReference type="InterPro" id="IPR013427">
    <property type="entry name" value="Haem-bd_dom_put"/>
</dbReference>
<dbReference type="InterPro" id="IPR055557">
    <property type="entry name" value="DUF7133"/>
</dbReference>
<proteinExistence type="predicted"/>
<keyword evidence="1 4" id="KW-0349">Heme</keyword>
<dbReference type="InterPro" id="IPR011042">
    <property type="entry name" value="6-blade_b-propeller_TolB-like"/>
</dbReference>
<feature type="chain" id="PRO_5022222127" evidence="5">
    <location>
        <begin position="30"/>
        <end position="889"/>
    </location>
</feature>
<sequence precursor="true">MRSIFHASCVSCLTAVLATWITTNGAALAEDSPVDLNMFEVADDLEVTLWAASPMLYNPTNIDIDRDGRIWVAEGRNYRRSKLSPEGDRIVVLEDTNGDGKADSSHVFVQEEALNSPLGVAVIDNQIVVANAPDYIIYTDVDRNLKFDPAIDRREVLLTGLGMANHDHSLHSTTVHPSGRWLFNVGNTGSQFKDRSGSEFFIGSSYNNRGDIAGRPSTDGHVYVGAAAFTMKPDGTDVRVIGHNFRNSYEQTATSFGDVFQNDNDDPPACRTTWLMEYGNAGFASADGKRTWRADVRPGQSTPVAEWRQEDPGVMPAGDVYGGGAPCGIAYYENGALGEKHRGMLLTCESGKNVVYGYYPKPDGAGFQLERFDFLTSNPEKKFANSDFILGNRAKDRDDLRTDDLEKTFFRPSDVAIGPDGAIYVADWFDPRVGGHATEDADAFGTIYRIAPKGFQPKVPQLDLDTVEGQIAALRSPAVNVRSLGFTRLLDGGQESLAAVEELLDDKDPYIAARAIWLLPQLGEDGVKSVTKLLEDDDPQTRIAAFRSLRHVDNAVLKHAAALVNDPSPAVRREVALALRDVPFDKCHEMLVELAKQYDGADRWYLEAIGTAASGKEAPLYLALRKDAADPIQWSPAMARLAWRLHPPESVGDLYARASSDVISTEDRKLAIDALAFIKDRSAAEAVAALAENESSPELAKHAEWWLKHRSTHHWQKYGLITVDYRKVTSKPTKPKKGFDPSKLPTIEEVLALEGDVKRGQKLFTGKKAACASCHKMHGVGGQVGPELTSIGKKFNRQVIVKSLLQPSAEISIGFEAMVIVTVDGHVLTGLLVSDGDPVLLRVADGSNVPIPADQIDLKEKSKTSLMPLNPALTAQDYADLAAFIRPQP</sequence>